<feature type="domain" description="RTR1-type" evidence="14">
    <location>
        <begin position="95"/>
        <end position="173"/>
    </location>
</feature>
<sequence length="310" mass="34129">MSTYAIYGRSSNAAGAWLNETAGGARRQRSQPTLSDEQKATAETNRKHLNTALWHANKIQHRKDVEARIFGNIETLLEFPSANPFTSVDVSRFTSLVRSFQPSDFDNLIEERRIDGKCGYALCSNAPRTESLGTSAAWKLKAKAASDYCSDDCTRKSLYVKTQLNEVPAWERDPAQHPKVVVHLDDRASATRVQPAIATRAVPPRATQNDLALERGDTTSSMRPSQVMTSTVVEHTNTDRATTRPPDAEVASHTAIEGYEPTSGSVVMQPPKMSSVEAVSLEISIAEPSTAMDDEEADSWRDLFSNVSER</sequence>
<dbReference type="Proteomes" id="UP001271007">
    <property type="component" value="Unassembled WGS sequence"/>
</dbReference>
<evidence type="ECO:0000313" key="16">
    <source>
        <dbReference type="Proteomes" id="UP001271007"/>
    </source>
</evidence>
<dbReference type="PROSITE" id="PS51479">
    <property type="entry name" value="ZF_RTR1"/>
    <property type="match status" value="1"/>
</dbReference>
<evidence type="ECO:0000256" key="4">
    <source>
        <dbReference type="ARBA" id="ARBA00022771"/>
    </source>
</evidence>
<dbReference type="InterPro" id="IPR038534">
    <property type="entry name" value="Rtr1/RPAP2_sf"/>
</dbReference>
<dbReference type="AlphaFoldDB" id="A0AAJ0G7A0"/>
<comment type="similarity">
    <text evidence="2 11 12">Belongs to the RPAP2 family.</text>
</comment>
<comment type="function">
    <text evidence="12">Putative RNA polymerase II subunit B1 C-terminal domain (CTD) phosphatase involved in RNA polymerase II transcription regulation.</text>
</comment>
<evidence type="ECO:0000256" key="8">
    <source>
        <dbReference type="ARBA" id="ARBA00023242"/>
    </source>
</evidence>
<evidence type="ECO:0000256" key="1">
    <source>
        <dbReference type="ARBA" id="ARBA00004123"/>
    </source>
</evidence>
<dbReference type="EC" id="3.1.3.16" evidence="12"/>
<evidence type="ECO:0000256" key="2">
    <source>
        <dbReference type="ARBA" id="ARBA00005676"/>
    </source>
</evidence>
<evidence type="ECO:0000256" key="11">
    <source>
        <dbReference type="PROSITE-ProRule" id="PRU00812"/>
    </source>
</evidence>
<proteinExistence type="inferred from homology"/>
<evidence type="ECO:0000313" key="15">
    <source>
        <dbReference type="EMBL" id="KAK3051780.1"/>
    </source>
</evidence>
<keyword evidence="5 12" id="KW-0378">Hydrolase</keyword>
<keyword evidence="16" id="KW-1185">Reference proteome</keyword>
<dbReference type="PANTHER" id="PTHR14732">
    <property type="entry name" value="RNA POLYMERASE II SUBUNIT B1 CTD PHOSPHATASE RPAP2-RELATED"/>
    <property type="match status" value="1"/>
</dbReference>
<keyword evidence="6 12" id="KW-0862">Zinc</keyword>
<evidence type="ECO:0000256" key="3">
    <source>
        <dbReference type="ARBA" id="ARBA00022723"/>
    </source>
</evidence>
<organism evidence="15 16">
    <name type="scientific">Extremus antarcticus</name>
    <dbReference type="NCBI Taxonomy" id="702011"/>
    <lineage>
        <taxon>Eukaryota</taxon>
        <taxon>Fungi</taxon>
        <taxon>Dikarya</taxon>
        <taxon>Ascomycota</taxon>
        <taxon>Pezizomycotina</taxon>
        <taxon>Dothideomycetes</taxon>
        <taxon>Dothideomycetidae</taxon>
        <taxon>Mycosphaerellales</taxon>
        <taxon>Extremaceae</taxon>
        <taxon>Extremus</taxon>
    </lineage>
</organism>
<dbReference type="Pfam" id="PF04181">
    <property type="entry name" value="RPAP2_Rtr1"/>
    <property type="match status" value="1"/>
</dbReference>
<dbReference type="Gene3D" id="1.25.40.820">
    <property type="match status" value="1"/>
</dbReference>
<dbReference type="PANTHER" id="PTHR14732:SF0">
    <property type="entry name" value="RNA POLYMERASE II SUBUNIT B1 CTD PHOSPHATASE RPAP2-RELATED"/>
    <property type="match status" value="1"/>
</dbReference>
<reference evidence="15" key="1">
    <citation type="submission" date="2023-04" db="EMBL/GenBank/DDBJ databases">
        <title>Black Yeasts Isolated from many extreme environments.</title>
        <authorList>
            <person name="Coleine C."/>
            <person name="Stajich J.E."/>
            <person name="Selbmann L."/>
        </authorList>
    </citation>
    <scope>NUCLEOTIDE SEQUENCE</scope>
    <source>
        <strain evidence="15">CCFEE 5312</strain>
    </source>
</reference>
<comment type="catalytic activity">
    <reaction evidence="10 12">
        <text>O-phospho-L-threonyl-[protein] + H2O = L-threonyl-[protein] + phosphate</text>
        <dbReference type="Rhea" id="RHEA:47004"/>
        <dbReference type="Rhea" id="RHEA-COMP:11060"/>
        <dbReference type="Rhea" id="RHEA-COMP:11605"/>
        <dbReference type="ChEBI" id="CHEBI:15377"/>
        <dbReference type="ChEBI" id="CHEBI:30013"/>
        <dbReference type="ChEBI" id="CHEBI:43474"/>
        <dbReference type="ChEBI" id="CHEBI:61977"/>
        <dbReference type="EC" id="3.1.3.16"/>
    </reaction>
</comment>
<evidence type="ECO:0000256" key="5">
    <source>
        <dbReference type="ARBA" id="ARBA00022801"/>
    </source>
</evidence>
<protein>
    <recommendedName>
        <fullName evidence="12">RNA polymerase II subunit B1 CTD phosphatase RPAP2 homolog</fullName>
        <ecNumber evidence="12">3.1.3.16</ecNumber>
    </recommendedName>
</protein>
<accession>A0AAJ0G7A0</accession>
<keyword evidence="8 12" id="KW-0539">Nucleus</keyword>
<dbReference type="InterPro" id="IPR039693">
    <property type="entry name" value="Rtr1/RPAP2"/>
</dbReference>
<dbReference type="InterPro" id="IPR007308">
    <property type="entry name" value="Rtr1/RPAP2_dom"/>
</dbReference>
<keyword evidence="4 12" id="KW-0863">Zinc-finger</keyword>
<dbReference type="GO" id="GO:0008270">
    <property type="term" value="F:zinc ion binding"/>
    <property type="evidence" value="ECO:0007669"/>
    <property type="project" value="UniProtKB-KW"/>
</dbReference>
<keyword evidence="7 12" id="KW-0904">Protein phosphatase</keyword>
<evidence type="ECO:0000256" key="10">
    <source>
        <dbReference type="ARBA" id="ARBA00048336"/>
    </source>
</evidence>
<evidence type="ECO:0000259" key="14">
    <source>
        <dbReference type="PROSITE" id="PS51479"/>
    </source>
</evidence>
<keyword evidence="3 12" id="KW-0479">Metal-binding</keyword>
<evidence type="ECO:0000256" key="7">
    <source>
        <dbReference type="ARBA" id="ARBA00022912"/>
    </source>
</evidence>
<dbReference type="GO" id="GO:0043175">
    <property type="term" value="F:RNA polymerase core enzyme binding"/>
    <property type="evidence" value="ECO:0007669"/>
    <property type="project" value="UniProtKB-UniRule"/>
</dbReference>
<evidence type="ECO:0000256" key="13">
    <source>
        <dbReference type="SAM" id="MobiDB-lite"/>
    </source>
</evidence>
<feature type="region of interest" description="Disordered" evidence="13">
    <location>
        <begin position="287"/>
        <end position="310"/>
    </location>
</feature>
<evidence type="ECO:0000256" key="9">
    <source>
        <dbReference type="ARBA" id="ARBA00047761"/>
    </source>
</evidence>
<dbReference type="GO" id="GO:0008420">
    <property type="term" value="F:RNA polymerase II CTD heptapeptide repeat phosphatase activity"/>
    <property type="evidence" value="ECO:0007669"/>
    <property type="project" value="UniProtKB-UniRule"/>
</dbReference>
<dbReference type="EMBL" id="JAWDJX010000024">
    <property type="protein sequence ID" value="KAK3051780.1"/>
    <property type="molecule type" value="Genomic_DNA"/>
</dbReference>
<comment type="catalytic activity">
    <reaction evidence="9 12">
        <text>O-phospho-L-seryl-[protein] + H2O = L-seryl-[protein] + phosphate</text>
        <dbReference type="Rhea" id="RHEA:20629"/>
        <dbReference type="Rhea" id="RHEA-COMP:9863"/>
        <dbReference type="Rhea" id="RHEA-COMP:11604"/>
        <dbReference type="ChEBI" id="CHEBI:15377"/>
        <dbReference type="ChEBI" id="CHEBI:29999"/>
        <dbReference type="ChEBI" id="CHEBI:43474"/>
        <dbReference type="ChEBI" id="CHEBI:83421"/>
        <dbReference type="EC" id="3.1.3.16"/>
    </reaction>
</comment>
<gene>
    <name evidence="15" type="ORF">LTR09_007080</name>
</gene>
<comment type="caution">
    <text evidence="15">The sequence shown here is derived from an EMBL/GenBank/DDBJ whole genome shotgun (WGS) entry which is preliminary data.</text>
</comment>
<dbReference type="GO" id="GO:0005737">
    <property type="term" value="C:cytoplasm"/>
    <property type="evidence" value="ECO:0007669"/>
    <property type="project" value="TreeGrafter"/>
</dbReference>
<evidence type="ECO:0000256" key="6">
    <source>
        <dbReference type="ARBA" id="ARBA00022833"/>
    </source>
</evidence>
<comment type="subcellular location">
    <subcellularLocation>
        <location evidence="1 12">Nucleus</location>
    </subcellularLocation>
</comment>
<name>A0AAJ0G7A0_9PEZI</name>
<evidence type="ECO:0000256" key="12">
    <source>
        <dbReference type="RuleBase" id="RU367080"/>
    </source>
</evidence>
<dbReference type="GO" id="GO:0005634">
    <property type="term" value="C:nucleus"/>
    <property type="evidence" value="ECO:0007669"/>
    <property type="project" value="UniProtKB-SubCell"/>
</dbReference>